<evidence type="ECO:0000256" key="7">
    <source>
        <dbReference type="ARBA" id="ARBA00023002"/>
    </source>
</evidence>
<organism evidence="14 15">
    <name type="scientific">Thermogemmata fonticola</name>
    <dbReference type="NCBI Taxonomy" id="2755323"/>
    <lineage>
        <taxon>Bacteria</taxon>
        <taxon>Pseudomonadati</taxon>
        <taxon>Planctomycetota</taxon>
        <taxon>Planctomycetia</taxon>
        <taxon>Gemmatales</taxon>
        <taxon>Gemmataceae</taxon>
        <taxon>Thermogemmata</taxon>
    </lineage>
</organism>
<evidence type="ECO:0000256" key="5">
    <source>
        <dbReference type="ARBA" id="ARBA00022982"/>
    </source>
</evidence>
<evidence type="ECO:0000256" key="1">
    <source>
        <dbReference type="ARBA" id="ARBA00004141"/>
    </source>
</evidence>
<dbReference type="AlphaFoldDB" id="A0A7V9AAE5"/>
<dbReference type="InterPro" id="IPR012187">
    <property type="entry name" value="Disulphide_bond_form_BdbC"/>
</dbReference>
<evidence type="ECO:0000256" key="10">
    <source>
        <dbReference type="ARBA" id="ARBA00023186"/>
    </source>
</evidence>
<feature type="transmembrane region" description="Helical" evidence="13">
    <location>
        <begin position="102"/>
        <end position="128"/>
    </location>
</feature>
<evidence type="ECO:0000256" key="8">
    <source>
        <dbReference type="ARBA" id="ARBA00023136"/>
    </source>
</evidence>
<evidence type="ECO:0000256" key="3">
    <source>
        <dbReference type="ARBA" id="ARBA00022448"/>
    </source>
</evidence>
<keyword evidence="5" id="KW-0249">Electron transport</keyword>
<dbReference type="EMBL" id="JACEFB010000001">
    <property type="protein sequence ID" value="MBA2225021.1"/>
    <property type="molecule type" value="Genomic_DNA"/>
</dbReference>
<keyword evidence="15" id="KW-1185">Reference proteome</keyword>
<keyword evidence="3" id="KW-0813">Transport</keyword>
<proteinExistence type="inferred from homology"/>
<keyword evidence="10" id="KW-0143">Chaperone</keyword>
<feature type="compositionally biased region" description="Polar residues" evidence="12">
    <location>
        <begin position="174"/>
        <end position="184"/>
    </location>
</feature>
<dbReference type="GO" id="GO:0016020">
    <property type="term" value="C:membrane"/>
    <property type="evidence" value="ECO:0007669"/>
    <property type="project" value="UniProtKB-SubCell"/>
</dbReference>
<accession>A0A7V9AAE5</accession>
<dbReference type="GO" id="GO:0006457">
    <property type="term" value="P:protein folding"/>
    <property type="evidence" value="ECO:0007669"/>
    <property type="project" value="InterPro"/>
</dbReference>
<feature type="transmembrane region" description="Helical" evidence="13">
    <location>
        <begin position="34"/>
        <end position="54"/>
    </location>
</feature>
<evidence type="ECO:0000256" key="9">
    <source>
        <dbReference type="ARBA" id="ARBA00023157"/>
    </source>
</evidence>
<name>A0A7V9AAE5_9BACT</name>
<dbReference type="Pfam" id="PF02600">
    <property type="entry name" value="DsbB"/>
    <property type="match status" value="1"/>
</dbReference>
<dbReference type="Gene3D" id="1.20.1550.10">
    <property type="entry name" value="DsbB-like"/>
    <property type="match status" value="1"/>
</dbReference>
<feature type="transmembrane region" description="Helical" evidence="13">
    <location>
        <begin position="140"/>
        <end position="159"/>
    </location>
</feature>
<dbReference type="InterPro" id="IPR023380">
    <property type="entry name" value="DsbB-like_sf"/>
</dbReference>
<evidence type="ECO:0000256" key="13">
    <source>
        <dbReference type="SAM" id="Phobius"/>
    </source>
</evidence>
<comment type="caution">
    <text evidence="14">The sequence shown here is derived from an EMBL/GenBank/DDBJ whole genome shotgun (WGS) entry which is preliminary data.</text>
</comment>
<evidence type="ECO:0000256" key="4">
    <source>
        <dbReference type="ARBA" id="ARBA00022692"/>
    </source>
</evidence>
<gene>
    <name evidence="14" type="ORF">H0921_02475</name>
</gene>
<sequence length="184" mass="19468">MVYALLALLASMAAVAGSLYLSLGMDLQACTLCFYQRALALALVGVLLPGVLALRDRGGRLCLAALPVAIGGWGVALFHVWLGWTYWPRSQAAWYLACPEGIYGLGTAPQQSLAIFTLIMMFLLIGGLREVRKTHQEHATLLLAVILGAGIAAGCLLANPKMPDPKPLPPGKLSTCQPTPRSAS</sequence>
<reference evidence="14 15" key="1">
    <citation type="submission" date="2020-07" db="EMBL/GenBank/DDBJ databases">
        <title>Thermogemmata thermophila gen. nov., sp. nov., a novel moderate thermophilic planctomycete from a Kamchatka hot spring.</title>
        <authorList>
            <person name="Elcheninov A.G."/>
            <person name="Podosokorskaya O.A."/>
            <person name="Kovaleva O.L."/>
            <person name="Novikov A."/>
            <person name="Bonch-Osmolovskaya E.A."/>
            <person name="Toshchakov S.V."/>
            <person name="Kublanov I.V."/>
        </authorList>
    </citation>
    <scope>NUCLEOTIDE SEQUENCE [LARGE SCALE GENOMIC DNA]</scope>
    <source>
        <strain evidence="14 15">2918</strain>
    </source>
</reference>
<evidence type="ECO:0000256" key="6">
    <source>
        <dbReference type="ARBA" id="ARBA00022989"/>
    </source>
</evidence>
<dbReference type="Proteomes" id="UP000542342">
    <property type="component" value="Unassembled WGS sequence"/>
</dbReference>
<evidence type="ECO:0000313" key="14">
    <source>
        <dbReference type="EMBL" id="MBA2225021.1"/>
    </source>
</evidence>
<comment type="subcellular location">
    <subcellularLocation>
        <location evidence="1">Membrane</location>
        <topology evidence="1">Multi-pass membrane protein</topology>
    </subcellularLocation>
</comment>
<dbReference type="InterPro" id="IPR003752">
    <property type="entry name" value="DiS_bond_form_DsbB/BdbC"/>
</dbReference>
<dbReference type="PANTHER" id="PTHR43469:SF1">
    <property type="entry name" value="SPBETA PROPHAGE-DERIVED DISULFIDE BOND FORMATION PROTEIN B"/>
    <property type="match status" value="1"/>
</dbReference>
<keyword evidence="11" id="KW-0676">Redox-active center</keyword>
<dbReference type="RefSeq" id="WP_194536425.1">
    <property type="nucleotide sequence ID" value="NZ_JACEFB010000001.1"/>
</dbReference>
<evidence type="ECO:0000256" key="2">
    <source>
        <dbReference type="ARBA" id="ARBA00007602"/>
    </source>
</evidence>
<feature type="transmembrane region" description="Helical" evidence="13">
    <location>
        <begin position="61"/>
        <end position="82"/>
    </location>
</feature>
<comment type="similarity">
    <text evidence="2">Belongs to the DsbB family. BdbC subfamily.</text>
</comment>
<evidence type="ECO:0000256" key="11">
    <source>
        <dbReference type="ARBA" id="ARBA00023284"/>
    </source>
</evidence>
<dbReference type="PANTHER" id="PTHR43469">
    <property type="entry name" value="DISULFIDE FORMATION PROTEIN-RELATED"/>
    <property type="match status" value="1"/>
</dbReference>
<evidence type="ECO:0000256" key="12">
    <source>
        <dbReference type="SAM" id="MobiDB-lite"/>
    </source>
</evidence>
<keyword evidence="8 13" id="KW-0472">Membrane</keyword>
<keyword evidence="4 13" id="KW-0812">Transmembrane</keyword>
<dbReference type="GO" id="GO:0015035">
    <property type="term" value="F:protein-disulfide reductase activity"/>
    <property type="evidence" value="ECO:0007669"/>
    <property type="project" value="InterPro"/>
</dbReference>
<protein>
    <submittedName>
        <fullName evidence="14">Disulfide bond formation protein B</fullName>
    </submittedName>
</protein>
<evidence type="ECO:0000313" key="15">
    <source>
        <dbReference type="Proteomes" id="UP000542342"/>
    </source>
</evidence>
<feature type="region of interest" description="Disordered" evidence="12">
    <location>
        <begin position="164"/>
        <end position="184"/>
    </location>
</feature>
<keyword evidence="6 13" id="KW-1133">Transmembrane helix</keyword>
<keyword evidence="7" id="KW-0560">Oxidoreductase</keyword>
<keyword evidence="9" id="KW-1015">Disulfide bond</keyword>
<dbReference type="SUPFAM" id="SSF158442">
    <property type="entry name" value="DsbB-like"/>
    <property type="match status" value="1"/>
</dbReference>